<protein>
    <submittedName>
        <fullName evidence="1">Uncharacterized protein</fullName>
    </submittedName>
</protein>
<name>A0A382RL99_9ZZZZ</name>
<sequence length="27" mass="3561">MKKRFYFIWESLNYKLLIDCWWVNSNY</sequence>
<organism evidence="1">
    <name type="scientific">marine metagenome</name>
    <dbReference type="NCBI Taxonomy" id="408172"/>
    <lineage>
        <taxon>unclassified sequences</taxon>
        <taxon>metagenomes</taxon>
        <taxon>ecological metagenomes</taxon>
    </lineage>
</organism>
<feature type="non-terminal residue" evidence="1">
    <location>
        <position position="27"/>
    </location>
</feature>
<evidence type="ECO:0000313" key="1">
    <source>
        <dbReference type="EMBL" id="SVC98459.1"/>
    </source>
</evidence>
<accession>A0A382RL99</accession>
<reference evidence="1" key="1">
    <citation type="submission" date="2018-05" db="EMBL/GenBank/DDBJ databases">
        <authorList>
            <person name="Lanie J.A."/>
            <person name="Ng W.-L."/>
            <person name="Kazmierczak K.M."/>
            <person name="Andrzejewski T.M."/>
            <person name="Davidsen T.M."/>
            <person name="Wayne K.J."/>
            <person name="Tettelin H."/>
            <person name="Glass J.I."/>
            <person name="Rusch D."/>
            <person name="Podicherti R."/>
            <person name="Tsui H.-C.T."/>
            <person name="Winkler M.E."/>
        </authorList>
    </citation>
    <scope>NUCLEOTIDE SEQUENCE</scope>
</reference>
<dbReference type="EMBL" id="UINC01122568">
    <property type="protein sequence ID" value="SVC98459.1"/>
    <property type="molecule type" value="Genomic_DNA"/>
</dbReference>
<proteinExistence type="predicted"/>
<gene>
    <name evidence="1" type="ORF">METZ01_LOCUS351313</name>
</gene>
<dbReference type="AlphaFoldDB" id="A0A382RL99"/>